<evidence type="ECO:0000259" key="6">
    <source>
        <dbReference type="PROSITE" id="PS50043"/>
    </source>
</evidence>
<evidence type="ECO:0000256" key="1">
    <source>
        <dbReference type="ARBA" id="ARBA00022553"/>
    </source>
</evidence>
<dbReference type="PROSITE" id="PS50110">
    <property type="entry name" value="RESPONSE_REGULATORY"/>
    <property type="match status" value="1"/>
</dbReference>
<keyword evidence="1 5" id="KW-0597">Phosphoprotein</keyword>
<dbReference type="InterPro" id="IPR001789">
    <property type="entry name" value="Sig_transdc_resp-reg_receiver"/>
</dbReference>
<dbReference type="PROSITE" id="PS50043">
    <property type="entry name" value="HTH_LUXR_2"/>
    <property type="match status" value="1"/>
</dbReference>
<evidence type="ECO:0000256" key="5">
    <source>
        <dbReference type="PROSITE-ProRule" id="PRU00169"/>
    </source>
</evidence>
<dbReference type="Gene3D" id="3.40.50.2300">
    <property type="match status" value="1"/>
</dbReference>
<dbReference type="InterPro" id="IPR011006">
    <property type="entry name" value="CheY-like_superfamily"/>
</dbReference>
<dbReference type="SUPFAM" id="SSF46894">
    <property type="entry name" value="C-terminal effector domain of the bipartite response regulators"/>
    <property type="match status" value="1"/>
</dbReference>
<evidence type="ECO:0000313" key="9">
    <source>
        <dbReference type="Proteomes" id="UP000095210"/>
    </source>
</evidence>
<dbReference type="GO" id="GO:0006355">
    <property type="term" value="P:regulation of DNA-templated transcription"/>
    <property type="evidence" value="ECO:0007669"/>
    <property type="project" value="InterPro"/>
</dbReference>
<evidence type="ECO:0000259" key="7">
    <source>
        <dbReference type="PROSITE" id="PS50110"/>
    </source>
</evidence>
<keyword evidence="4" id="KW-0804">Transcription</keyword>
<evidence type="ECO:0000256" key="3">
    <source>
        <dbReference type="ARBA" id="ARBA00023125"/>
    </source>
</evidence>
<dbReference type="InterPro" id="IPR000792">
    <property type="entry name" value="Tscrpt_reg_LuxR_C"/>
</dbReference>
<dbReference type="EMBL" id="CP014859">
    <property type="protein sequence ID" value="AOS62623.1"/>
    <property type="molecule type" value="Genomic_DNA"/>
</dbReference>
<protein>
    <submittedName>
        <fullName evidence="8">Two component transcriptional regulator, LuxR family</fullName>
    </submittedName>
</protein>
<keyword evidence="3" id="KW-0238">DNA-binding</keyword>
<name>A0AAC9MWW6_9PSEU</name>
<dbReference type="InterPro" id="IPR039420">
    <property type="entry name" value="WalR-like"/>
</dbReference>
<organism evidence="8 9">
    <name type="scientific">Actinoalloteichus hymeniacidonis</name>
    <dbReference type="NCBI Taxonomy" id="340345"/>
    <lineage>
        <taxon>Bacteria</taxon>
        <taxon>Bacillati</taxon>
        <taxon>Actinomycetota</taxon>
        <taxon>Actinomycetes</taxon>
        <taxon>Pseudonocardiales</taxon>
        <taxon>Pseudonocardiaceae</taxon>
        <taxon>Actinoalloteichus</taxon>
    </lineage>
</organism>
<dbReference type="CDD" id="cd17535">
    <property type="entry name" value="REC_NarL-like"/>
    <property type="match status" value="1"/>
</dbReference>
<dbReference type="SMART" id="SM00448">
    <property type="entry name" value="REC"/>
    <property type="match status" value="1"/>
</dbReference>
<dbReference type="InterPro" id="IPR016032">
    <property type="entry name" value="Sig_transdc_resp-reg_C-effctor"/>
</dbReference>
<keyword evidence="2" id="KW-0805">Transcription regulation</keyword>
<dbReference type="KEGG" id="ahm:TL08_09040"/>
<dbReference type="SMART" id="SM00421">
    <property type="entry name" value="HTH_LUXR"/>
    <property type="match status" value="1"/>
</dbReference>
<gene>
    <name evidence="8" type="ORF">TL08_09040</name>
</gene>
<evidence type="ECO:0000256" key="4">
    <source>
        <dbReference type="ARBA" id="ARBA00023163"/>
    </source>
</evidence>
<dbReference type="PANTHER" id="PTHR43214:SF24">
    <property type="entry name" value="TRANSCRIPTIONAL REGULATORY PROTEIN NARL-RELATED"/>
    <property type="match status" value="1"/>
</dbReference>
<dbReference type="RefSeq" id="WP_069848089.1">
    <property type="nucleotide sequence ID" value="NZ_CP014859.1"/>
</dbReference>
<dbReference type="Proteomes" id="UP000095210">
    <property type="component" value="Chromosome"/>
</dbReference>
<dbReference type="Pfam" id="PF00196">
    <property type="entry name" value="GerE"/>
    <property type="match status" value="1"/>
</dbReference>
<dbReference type="GO" id="GO:0000160">
    <property type="term" value="P:phosphorelay signal transduction system"/>
    <property type="evidence" value="ECO:0007669"/>
    <property type="project" value="InterPro"/>
</dbReference>
<dbReference type="SUPFAM" id="SSF52172">
    <property type="entry name" value="CheY-like"/>
    <property type="match status" value="1"/>
</dbReference>
<evidence type="ECO:0000313" key="8">
    <source>
        <dbReference type="EMBL" id="AOS62623.1"/>
    </source>
</evidence>
<dbReference type="GO" id="GO:0003677">
    <property type="term" value="F:DNA binding"/>
    <property type="evidence" value="ECO:0007669"/>
    <property type="project" value="UniProtKB-KW"/>
</dbReference>
<keyword evidence="9" id="KW-1185">Reference proteome</keyword>
<reference evidence="9" key="1">
    <citation type="submission" date="2016-03" db="EMBL/GenBank/DDBJ databases">
        <title>Complete genome sequence of the type strain Actinoalloteichus hymeniacidonis DSM 45092.</title>
        <authorList>
            <person name="Schaffert L."/>
            <person name="Albersmeier A."/>
            <person name="Winkler A."/>
            <person name="Kalinowski J."/>
            <person name="Zotchev S."/>
            <person name="Ruckert C."/>
        </authorList>
    </citation>
    <scope>NUCLEOTIDE SEQUENCE [LARGE SCALE GENOMIC DNA]</scope>
    <source>
        <strain evidence="9">HPA177(T) (DSM 45092(T))</strain>
    </source>
</reference>
<accession>A0AAC9MWW6</accession>
<dbReference type="Pfam" id="PF00072">
    <property type="entry name" value="Response_reg"/>
    <property type="match status" value="1"/>
</dbReference>
<dbReference type="PROSITE" id="PS00622">
    <property type="entry name" value="HTH_LUXR_1"/>
    <property type="match status" value="1"/>
</dbReference>
<dbReference type="PRINTS" id="PR00038">
    <property type="entry name" value="HTHLUXR"/>
</dbReference>
<dbReference type="PANTHER" id="PTHR43214">
    <property type="entry name" value="TWO-COMPONENT RESPONSE REGULATOR"/>
    <property type="match status" value="1"/>
</dbReference>
<dbReference type="CDD" id="cd06170">
    <property type="entry name" value="LuxR_C_like"/>
    <property type="match status" value="1"/>
</dbReference>
<feature type="domain" description="Response regulatory" evidence="7">
    <location>
        <begin position="16"/>
        <end position="133"/>
    </location>
</feature>
<proteinExistence type="predicted"/>
<dbReference type="InterPro" id="IPR058245">
    <property type="entry name" value="NreC/VraR/RcsB-like_REC"/>
</dbReference>
<dbReference type="AlphaFoldDB" id="A0AAC9MWW6"/>
<feature type="modified residue" description="4-aspartylphosphate" evidence="5">
    <location>
        <position position="67"/>
    </location>
</feature>
<evidence type="ECO:0000256" key="2">
    <source>
        <dbReference type="ARBA" id="ARBA00023015"/>
    </source>
</evidence>
<feature type="domain" description="HTH luxR-type" evidence="6">
    <location>
        <begin position="154"/>
        <end position="219"/>
    </location>
</feature>
<sequence length="224" mass="24086">MATDAGADVRDESTVDVVIVDDEPLVRGGLRAIIDAQPDLRVVGEAADGVEVGELVRRLRPRVVLMDIRMPRIDGIEATRRVRAGDPALPKILVLTTFENDDNVLDALHAGAQGFLLKRASPEEILHAVRTIAAGDSLLFPAAIRALVTGRPTSSRRAPQLTERETEVLRLIATGLTNAEIAGTLFLGVETVKTHVRALLAKLDARDRTQAVIAAYETGLVRPG</sequence>